<evidence type="ECO:0000313" key="1">
    <source>
        <dbReference type="EMBL" id="KAK5843195.1"/>
    </source>
</evidence>
<gene>
    <name evidence="1" type="ORF">PVK06_005641</name>
</gene>
<accession>A0ABR0QV31</accession>
<name>A0ABR0QV31_GOSAR</name>
<dbReference type="EMBL" id="JARKNE010000002">
    <property type="protein sequence ID" value="KAK5843195.1"/>
    <property type="molecule type" value="Genomic_DNA"/>
</dbReference>
<organism evidence="1 2">
    <name type="scientific">Gossypium arboreum</name>
    <name type="common">Tree cotton</name>
    <name type="synonym">Gossypium nanking</name>
    <dbReference type="NCBI Taxonomy" id="29729"/>
    <lineage>
        <taxon>Eukaryota</taxon>
        <taxon>Viridiplantae</taxon>
        <taxon>Streptophyta</taxon>
        <taxon>Embryophyta</taxon>
        <taxon>Tracheophyta</taxon>
        <taxon>Spermatophyta</taxon>
        <taxon>Magnoliopsida</taxon>
        <taxon>eudicotyledons</taxon>
        <taxon>Gunneridae</taxon>
        <taxon>Pentapetalae</taxon>
        <taxon>rosids</taxon>
        <taxon>malvids</taxon>
        <taxon>Malvales</taxon>
        <taxon>Malvaceae</taxon>
        <taxon>Malvoideae</taxon>
        <taxon>Gossypium</taxon>
    </lineage>
</organism>
<sequence length="130" mass="15920">MEHVFRDCPKALEAWSKLQIEWPQEQKYTQYKEWMQFIFNSYPNQKCKTIACTIWTLWTTRNKLFHKRIQQIEEEIKCFIENYLLELEVIKNKLPVRRIGIERCRPPEPIKIKINFDVDINNKTRNCAQE</sequence>
<comment type="caution">
    <text evidence="1">The sequence shown here is derived from an EMBL/GenBank/DDBJ whole genome shotgun (WGS) entry which is preliminary data.</text>
</comment>
<protein>
    <submittedName>
        <fullName evidence="1">Uncharacterized protein</fullName>
    </submittedName>
</protein>
<reference evidence="1 2" key="1">
    <citation type="submission" date="2023-03" db="EMBL/GenBank/DDBJ databases">
        <title>WGS of Gossypium arboreum.</title>
        <authorList>
            <person name="Yu D."/>
        </authorList>
    </citation>
    <scope>NUCLEOTIDE SEQUENCE [LARGE SCALE GENOMIC DNA]</scope>
    <source>
        <tissue evidence="1">Leaf</tissue>
    </source>
</reference>
<evidence type="ECO:0000313" key="2">
    <source>
        <dbReference type="Proteomes" id="UP001358586"/>
    </source>
</evidence>
<dbReference type="Proteomes" id="UP001358586">
    <property type="component" value="Chromosome 2"/>
</dbReference>
<proteinExistence type="predicted"/>
<keyword evidence="2" id="KW-1185">Reference proteome</keyword>